<keyword evidence="1" id="KW-0812">Transmembrane</keyword>
<accession>A0AAV1TSB8</accession>
<protein>
    <submittedName>
        <fullName evidence="2">Uncharacterized protein</fullName>
    </submittedName>
</protein>
<dbReference type="EMBL" id="CAKLBY020000086">
    <property type="protein sequence ID" value="CAK7925324.1"/>
    <property type="molecule type" value="Genomic_DNA"/>
</dbReference>
<organism evidence="2 3">
    <name type="scientific">Peronospora matthiolae</name>
    <dbReference type="NCBI Taxonomy" id="2874970"/>
    <lineage>
        <taxon>Eukaryota</taxon>
        <taxon>Sar</taxon>
        <taxon>Stramenopiles</taxon>
        <taxon>Oomycota</taxon>
        <taxon>Peronosporomycetes</taxon>
        <taxon>Peronosporales</taxon>
        <taxon>Peronosporaceae</taxon>
        <taxon>Peronospora</taxon>
    </lineage>
</organism>
<sequence>MREAVYSATSWSRQTTYSRLYTWARFLADRSDRLLSVTAAAVSLALACSLRIRCEEKGRSRRPVSLAALVVHVGGFRVAFTTINCCCLCFEFMIGLQLLLCCSLWAWSYPRNLLQRFLRGAGLLCTMCVGYAQLMHETVGPSCLLLVTFQVFIRSIEKYSAWIDVVAELVFQGHERLDGFVVVCDDAKAVHATQCWWSSCR</sequence>
<gene>
    <name evidence="2" type="ORF">PM001_LOCUS10474</name>
</gene>
<keyword evidence="1" id="KW-1133">Transmembrane helix</keyword>
<comment type="caution">
    <text evidence="2">The sequence shown here is derived from an EMBL/GenBank/DDBJ whole genome shotgun (WGS) entry which is preliminary data.</text>
</comment>
<name>A0AAV1TSB8_9STRA</name>
<feature type="transmembrane region" description="Helical" evidence="1">
    <location>
        <begin position="92"/>
        <end position="109"/>
    </location>
</feature>
<reference evidence="2" key="1">
    <citation type="submission" date="2024-01" db="EMBL/GenBank/DDBJ databases">
        <authorList>
            <person name="Webb A."/>
        </authorList>
    </citation>
    <scope>NUCLEOTIDE SEQUENCE</scope>
    <source>
        <strain evidence="2">Pm1</strain>
    </source>
</reference>
<evidence type="ECO:0000313" key="2">
    <source>
        <dbReference type="EMBL" id="CAK7925324.1"/>
    </source>
</evidence>
<evidence type="ECO:0000313" key="3">
    <source>
        <dbReference type="Proteomes" id="UP001162060"/>
    </source>
</evidence>
<evidence type="ECO:0000256" key="1">
    <source>
        <dbReference type="SAM" id="Phobius"/>
    </source>
</evidence>
<dbReference type="Proteomes" id="UP001162060">
    <property type="component" value="Unassembled WGS sequence"/>
</dbReference>
<keyword evidence="1" id="KW-0472">Membrane</keyword>
<proteinExistence type="predicted"/>
<dbReference type="AlphaFoldDB" id="A0AAV1TSB8"/>